<dbReference type="SUPFAM" id="SSF52172">
    <property type="entry name" value="CheY-like"/>
    <property type="match status" value="2"/>
</dbReference>
<accession>A0A1M7RWZ6</accession>
<dbReference type="SUPFAM" id="SSF103190">
    <property type="entry name" value="Sensory domain-like"/>
    <property type="match status" value="1"/>
</dbReference>
<dbReference type="GO" id="GO:0005886">
    <property type="term" value="C:plasma membrane"/>
    <property type="evidence" value="ECO:0007669"/>
    <property type="project" value="UniProtKB-SubCell"/>
</dbReference>
<dbReference type="CDD" id="cd18774">
    <property type="entry name" value="PDC2_HK_sensor"/>
    <property type="match status" value="1"/>
</dbReference>
<evidence type="ECO:0000256" key="7">
    <source>
        <dbReference type="ARBA" id="ARBA00022692"/>
    </source>
</evidence>
<feature type="transmembrane region" description="Helical" evidence="15">
    <location>
        <begin position="12"/>
        <end position="33"/>
    </location>
</feature>
<dbReference type="STRING" id="1121455.SAMN02745728_00271"/>
<keyword evidence="12" id="KW-0902">Two-component regulatory system</keyword>
<comment type="subcellular location">
    <subcellularLocation>
        <location evidence="2">Cell membrane</location>
        <topology evidence="2">Multi-pass membrane protein</topology>
    </subcellularLocation>
</comment>
<dbReference type="GO" id="GO:0000155">
    <property type="term" value="F:phosphorelay sensor kinase activity"/>
    <property type="evidence" value="ECO:0007669"/>
    <property type="project" value="InterPro"/>
</dbReference>
<dbReference type="InterPro" id="IPR004358">
    <property type="entry name" value="Sig_transdc_His_kin-like_C"/>
</dbReference>
<dbReference type="AlphaFoldDB" id="A0A1M7RWZ6"/>
<dbReference type="PROSITE" id="PS50110">
    <property type="entry name" value="RESPONSE_REGULATORY"/>
    <property type="match status" value="2"/>
</dbReference>
<dbReference type="Gene3D" id="6.10.340.10">
    <property type="match status" value="1"/>
</dbReference>
<keyword evidence="10" id="KW-0067">ATP-binding</keyword>
<dbReference type="Proteomes" id="UP000186469">
    <property type="component" value="Unassembled WGS sequence"/>
</dbReference>
<protein>
    <recommendedName>
        <fullName evidence="3">histidine kinase</fullName>
        <ecNumber evidence="3">2.7.13.3</ecNumber>
    </recommendedName>
</protein>
<evidence type="ECO:0000259" key="16">
    <source>
        <dbReference type="PROSITE" id="PS50109"/>
    </source>
</evidence>
<dbReference type="Pfam" id="PF00072">
    <property type="entry name" value="Response_reg"/>
    <property type="match status" value="2"/>
</dbReference>
<evidence type="ECO:0000256" key="9">
    <source>
        <dbReference type="ARBA" id="ARBA00022777"/>
    </source>
</evidence>
<dbReference type="FunFam" id="1.10.287.130:FF:000004">
    <property type="entry name" value="Ethylene receptor 1"/>
    <property type="match status" value="1"/>
</dbReference>
<name>A0A1M7RWZ6_9BACT</name>
<proteinExistence type="predicted"/>
<keyword evidence="4" id="KW-1003">Cell membrane</keyword>
<gene>
    <name evidence="18" type="ORF">SAMN02745728_00271</name>
</gene>
<dbReference type="Gene3D" id="3.30.450.20">
    <property type="entry name" value="PAS domain"/>
    <property type="match status" value="1"/>
</dbReference>
<keyword evidence="11 15" id="KW-1133">Transmembrane helix</keyword>
<keyword evidence="7 15" id="KW-0812">Transmembrane</keyword>
<evidence type="ECO:0000256" key="6">
    <source>
        <dbReference type="ARBA" id="ARBA00022679"/>
    </source>
</evidence>
<dbReference type="RefSeq" id="WP_072695718.1">
    <property type="nucleotide sequence ID" value="NZ_FRDI01000002.1"/>
</dbReference>
<reference evidence="18 19" key="1">
    <citation type="submission" date="2016-12" db="EMBL/GenBank/DDBJ databases">
        <authorList>
            <person name="Song W.-J."/>
            <person name="Kurnit D.M."/>
        </authorList>
    </citation>
    <scope>NUCLEOTIDE SEQUENCE [LARGE SCALE GENOMIC DNA]</scope>
    <source>
        <strain evidence="18 19">DSM 11393</strain>
    </source>
</reference>
<dbReference type="InterPro" id="IPR003594">
    <property type="entry name" value="HATPase_dom"/>
</dbReference>
<dbReference type="CDD" id="cd17546">
    <property type="entry name" value="REC_hyHK_CKI1_RcsC-like"/>
    <property type="match status" value="1"/>
</dbReference>
<dbReference type="InterPro" id="IPR029151">
    <property type="entry name" value="Sensor-like_sf"/>
</dbReference>
<dbReference type="Pfam" id="PF00512">
    <property type="entry name" value="HisKA"/>
    <property type="match status" value="1"/>
</dbReference>
<dbReference type="PANTHER" id="PTHR45339">
    <property type="entry name" value="HYBRID SIGNAL TRANSDUCTION HISTIDINE KINASE J"/>
    <property type="match status" value="1"/>
</dbReference>
<dbReference type="SMART" id="SM00448">
    <property type="entry name" value="REC"/>
    <property type="match status" value="2"/>
</dbReference>
<evidence type="ECO:0000313" key="19">
    <source>
        <dbReference type="Proteomes" id="UP000186469"/>
    </source>
</evidence>
<evidence type="ECO:0000256" key="2">
    <source>
        <dbReference type="ARBA" id="ARBA00004651"/>
    </source>
</evidence>
<feature type="transmembrane region" description="Helical" evidence="15">
    <location>
        <begin position="297"/>
        <end position="319"/>
    </location>
</feature>
<keyword evidence="9 18" id="KW-0418">Kinase</keyword>
<keyword evidence="19" id="KW-1185">Reference proteome</keyword>
<dbReference type="OrthoDB" id="9761634at2"/>
<dbReference type="InterPro" id="IPR001789">
    <property type="entry name" value="Sig_transdc_resp-reg_receiver"/>
</dbReference>
<evidence type="ECO:0000256" key="8">
    <source>
        <dbReference type="ARBA" id="ARBA00022741"/>
    </source>
</evidence>
<dbReference type="FunFam" id="3.30.565.10:FF:000010">
    <property type="entry name" value="Sensor histidine kinase RcsC"/>
    <property type="match status" value="1"/>
</dbReference>
<dbReference type="Gene3D" id="1.10.287.130">
    <property type="match status" value="1"/>
</dbReference>
<dbReference type="SUPFAM" id="SSF47384">
    <property type="entry name" value="Homodimeric domain of signal transducing histidine kinase"/>
    <property type="match status" value="1"/>
</dbReference>
<evidence type="ECO:0000256" key="1">
    <source>
        <dbReference type="ARBA" id="ARBA00000085"/>
    </source>
</evidence>
<dbReference type="SUPFAM" id="SSF55874">
    <property type="entry name" value="ATPase domain of HSP90 chaperone/DNA topoisomerase II/histidine kinase"/>
    <property type="match status" value="1"/>
</dbReference>
<feature type="modified residue" description="4-aspartylphosphate" evidence="14">
    <location>
        <position position="846"/>
    </location>
</feature>
<dbReference type="Pfam" id="PF02743">
    <property type="entry name" value="dCache_1"/>
    <property type="match status" value="1"/>
</dbReference>
<keyword evidence="6" id="KW-0808">Transferase</keyword>
<evidence type="ECO:0000256" key="14">
    <source>
        <dbReference type="PROSITE-ProRule" id="PRU00169"/>
    </source>
</evidence>
<evidence type="ECO:0000256" key="15">
    <source>
        <dbReference type="SAM" id="Phobius"/>
    </source>
</evidence>
<evidence type="ECO:0000256" key="11">
    <source>
        <dbReference type="ARBA" id="ARBA00022989"/>
    </source>
</evidence>
<dbReference type="Pfam" id="PF02518">
    <property type="entry name" value="HATPase_c"/>
    <property type="match status" value="1"/>
</dbReference>
<evidence type="ECO:0000256" key="13">
    <source>
        <dbReference type="ARBA" id="ARBA00023136"/>
    </source>
</evidence>
<dbReference type="CDD" id="cd12914">
    <property type="entry name" value="PDC1_DGC_like"/>
    <property type="match status" value="1"/>
</dbReference>
<dbReference type="SMART" id="SM00387">
    <property type="entry name" value="HATPase_c"/>
    <property type="match status" value="1"/>
</dbReference>
<dbReference type="PROSITE" id="PS50109">
    <property type="entry name" value="HIS_KIN"/>
    <property type="match status" value="1"/>
</dbReference>
<keyword evidence="8" id="KW-0547">Nucleotide-binding</keyword>
<dbReference type="EMBL" id="FRDI01000002">
    <property type="protein sequence ID" value="SHN50654.1"/>
    <property type="molecule type" value="Genomic_DNA"/>
</dbReference>
<dbReference type="InterPro" id="IPR003661">
    <property type="entry name" value="HisK_dim/P_dom"/>
</dbReference>
<dbReference type="EC" id="2.7.13.3" evidence="3"/>
<dbReference type="GO" id="GO:0005524">
    <property type="term" value="F:ATP binding"/>
    <property type="evidence" value="ECO:0007669"/>
    <property type="project" value="UniProtKB-KW"/>
</dbReference>
<organism evidence="18 19">
    <name type="scientific">Desulfovibrio litoralis DSM 11393</name>
    <dbReference type="NCBI Taxonomy" id="1121455"/>
    <lineage>
        <taxon>Bacteria</taxon>
        <taxon>Pseudomonadati</taxon>
        <taxon>Thermodesulfobacteriota</taxon>
        <taxon>Desulfovibrionia</taxon>
        <taxon>Desulfovibrionales</taxon>
        <taxon>Desulfovibrionaceae</taxon>
        <taxon>Desulfovibrio</taxon>
    </lineage>
</organism>
<dbReference type="InterPro" id="IPR036097">
    <property type="entry name" value="HisK_dim/P_sf"/>
</dbReference>
<feature type="domain" description="Response regulatory" evidence="17">
    <location>
        <begin position="630"/>
        <end position="752"/>
    </location>
</feature>
<sequence>MLRYFVGSVHRTLTIILLLATVPALCIILFSGVQQRRAIIQGSNLRAENITNTLSNQQEQIFNHVRNHFFLLSQASPVRDLDLNASQALLHQLTNESKIYNNLLLYDTRGNLLVSGVEGEATPDVVDVPFFVNALRYRDFVISGVDVISRYGGDANFPVLYVAYPVLAKDGQIVAVLVGAIQIPALQRFIGDGIRLSEGAYIELIDSQGKLISSYPYNPEMMPADNVPPSMWWSLNPNKDKGQTVDPQTQRGEADDIIMTFSNLNLDAVPGFDIHLLFSLPQAPIYADANALLYHTLYRFIIAFLLTLILAPGISFFLLRRPTYRLISAVNSLKNGDFDNLTSIKDPIIEFKNIAVAFNNISKTLKERTTELNEATEQSESAIKAKSEFLANISHEMRTPMNAIIGLAHLCMKSPLTTKQLDYLQRIHSAGHQLLKVINDILDFSKIEAGKMDLEQIPFDLNLLINGIINTHEERAKQKKLNFTFYVDKNIPRSIIGDPLRLAQILNNLLENAIKFTNSGFVRLDISSAGIFQHQVTLVFEITDSGIGIGKEQSNKLFTAFSQADTSSTRVFGGSGLGLAICKRLLTLMKGNITIHSQAGKGTKILCSATFKLTKQNVAALKPSHHLDIKTLIIDDDDLSRKSMKTILSSLNYTAYGVADTSEGLTELKNADKKNMPYDLVLINWRMPDSDSLETTKNIKKNLGLNKIPTVIFLTTYNKKEITDKAKTFGVDGFLHKPLDGSIINDTLSSLIKQNKLIDQTNSNAEELEEIPKDLKRIVPAKTTPTSQNNNLILLVEDNLINQEIAVDILESANYKVLIANNGQEALDILNDIYSKNNKVSVVLMDLQMPVLGGIEATRKIRADKRFELLPVIAMTASTDDSEKRKCQEVDMDGYIGKPFDVEQLFETLNIWRNGREIINPQETELKTIILQIIQLLKNDDSEGAVLFKQNLSKLNKEYPNDILQNILKNINNINYDSVIVMLEELINSH</sequence>
<feature type="domain" description="Histidine kinase" evidence="16">
    <location>
        <begin position="392"/>
        <end position="613"/>
    </location>
</feature>
<evidence type="ECO:0000259" key="17">
    <source>
        <dbReference type="PROSITE" id="PS50110"/>
    </source>
</evidence>
<dbReference type="InterPro" id="IPR036890">
    <property type="entry name" value="HATPase_C_sf"/>
</dbReference>
<evidence type="ECO:0000256" key="4">
    <source>
        <dbReference type="ARBA" id="ARBA00022475"/>
    </source>
</evidence>
<dbReference type="InterPro" id="IPR033479">
    <property type="entry name" value="dCache_1"/>
</dbReference>
<evidence type="ECO:0000256" key="3">
    <source>
        <dbReference type="ARBA" id="ARBA00012438"/>
    </source>
</evidence>
<evidence type="ECO:0000313" key="18">
    <source>
        <dbReference type="EMBL" id="SHN50654.1"/>
    </source>
</evidence>
<evidence type="ECO:0000256" key="12">
    <source>
        <dbReference type="ARBA" id="ARBA00023012"/>
    </source>
</evidence>
<keyword evidence="13 15" id="KW-0472">Membrane</keyword>
<dbReference type="Gene3D" id="3.30.565.10">
    <property type="entry name" value="Histidine kinase-like ATPase, C-terminal domain"/>
    <property type="match status" value="1"/>
</dbReference>
<feature type="domain" description="Response regulatory" evidence="17">
    <location>
        <begin position="792"/>
        <end position="913"/>
    </location>
</feature>
<dbReference type="PRINTS" id="PR00344">
    <property type="entry name" value="BCTRLSENSOR"/>
</dbReference>
<comment type="catalytic activity">
    <reaction evidence="1">
        <text>ATP + protein L-histidine = ADP + protein N-phospho-L-histidine.</text>
        <dbReference type="EC" id="2.7.13.3"/>
    </reaction>
</comment>
<dbReference type="Gene3D" id="3.40.50.2300">
    <property type="match status" value="2"/>
</dbReference>
<evidence type="ECO:0000256" key="10">
    <source>
        <dbReference type="ARBA" id="ARBA00022840"/>
    </source>
</evidence>
<dbReference type="InterPro" id="IPR005467">
    <property type="entry name" value="His_kinase_dom"/>
</dbReference>
<comment type="caution">
    <text evidence="14">Lacks conserved residue(s) required for the propagation of feature annotation.</text>
</comment>
<evidence type="ECO:0000256" key="5">
    <source>
        <dbReference type="ARBA" id="ARBA00022553"/>
    </source>
</evidence>
<keyword evidence="5 14" id="KW-0597">Phosphoprotein</keyword>
<dbReference type="PANTHER" id="PTHR45339:SF1">
    <property type="entry name" value="HYBRID SIGNAL TRANSDUCTION HISTIDINE KINASE J"/>
    <property type="match status" value="1"/>
</dbReference>
<dbReference type="SMART" id="SM00388">
    <property type="entry name" value="HisKA"/>
    <property type="match status" value="1"/>
</dbReference>
<dbReference type="CDD" id="cd00082">
    <property type="entry name" value="HisKA"/>
    <property type="match status" value="1"/>
</dbReference>
<dbReference type="CDD" id="cd00156">
    <property type="entry name" value="REC"/>
    <property type="match status" value="1"/>
</dbReference>
<dbReference type="InterPro" id="IPR011006">
    <property type="entry name" value="CheY-like_superfamily"/>
</dbReference>
<dbReference type="CDD" id="cd16922">
    <property type="entry name" value="HATPase_EvgS-ArcB-TorS-like"/>
    <property type="match status" value="1"/>
</dbReference>